<comment type="caution">
    <text evidence="2">The sequence shown here is derived from an EMBL/GenBank/DDBJ whole genome shotgun (WGS) entry which is preliminary data.</text>
</comment>
<dbReference type="GO" id="GO:0016787">
    <property type="term" value="F:hydrolase activity"/>
    <property type="evidence" value="ECO:0007669"/>
    <property type="project" value="InterPro"/>
</dbReference>
<dbReference type="Gene3D" id="3.20.20.140">
    <property type="entry name" value="Metal-dependent hydrolases"/>
    <property type="match status" value="1"/>
</dbReference>
<dbReference type="SUPFAM" id="SSF51556">
    <property type="entry name" value="Metallo-dependent hydrolases"/>
    <property type="match status" value="1"/>
</dbReference>
<organism evidence="2 3">
    <name type="scientific">Fusibacillus kribbianus</name>
    <dbReference type="NCBI Taxonomy" id="3044208"/>
    <lineage>
        <taxon>Bacteria</taxon>
        <taxon>Bacillati</taxon>
        <taxon>Bacillota</taxon>
        <taxon>Clostridia</taxon>
        <taxon>Lachnospirales</taxon>
        <taxon>Lachnospiraceae</taxon>
        <taxon>Fusibacillus</taxon>
    </lineage>
</organism>
<dbReference type="InterPro" id="IPR006680">
    <property type="entry name" value="Amidohydro-rel"/>
</dbReference>
<dbReference type="RefSeq" id="WP_283229525.1">
    <property type="nucleotide sequence ID" value="NZ_JASGBQ010000001.1"/>
</dbReference>
<evidence type="ECO:0000259" key="1">
    <source>
        <dbReference type="Pfam" id="PF01979"/>
    </source>
</evidence>
<sequence length="290" mass="31514">MFGECHGHIFMNGVNYKEAVARHKNGVDKEVVQNRLAAYRDAGITFFREGGDYLGVASYAAGIAGEYGIDYRSPVFAIHKKGHYGSIVGLEYETLPEFAALVKKAAKAGADFIKIMFSGLLDFNTYGRITGTGLPGTEMKELVHICHEEGFAVMVHVNRAETIRDAILSGVDSIEHGAYMGEEELSLLAERDTVWIPTISPVGNLAGKGLFDETVIAKIVAMQTDNVRKAFAMGVHVGLGSDAGAVTVPHVEGLFSEYEYLLAAADGDKPRLDGILETSEAIIKEKFRRH</sequence>
<name>A0AAP4EWS7_9FIRM</name>
<proteinExistence type="predicted"/>
<feature type="domain" description="Amidohydrolase-related" evidence="1">
    <location>
        <begin position="99"/>
        <end position="249"/>
    </location>
</feature>
<dbReference type="EMBL" id="JASGBQ010000001">
    <property type="protein sequence ID" value="MDI9241017.1"/>
    <property type="molecule type" value="Genomic_DNA"/>
</dbReference>
<dbReference type="PANTHER" id="PTHR43135:SF3">
    <property type="entry name" value="ALPHA-D-RIBOSE 1-METHYLPHOSPHONATE 5-TRIPHOSPHATE DIPHOSPHATASE"/>
    <property type="match status" value="1"/>
</dbReference>
<gene>
    <name evidence="2" type="ORF">QJ036_00810</name>
</gene>
<dbReference type="PANTHER" id="PTHR43135">
    <property type="entry name" value="ALPHA-D-RIBOSE 1-METHYLPHOSPHONATE 5-TRIPHOSPHATE DIPHOSPHATASE"/>
    <property type="match status" value="1"/>
</dbReference>
<accession>A0AAP4EWS7</accession>
<evidence type="ECO:0000313" key="2">
    <source>
        <dbReference type="EMBL" id="MDI9241017.1"/>
    </source>
</evidence>
<evidence type="ECO:0000313" key="3">
    <source>
        <dbReference type="Proteomes" id="UP001300383"/>
    </source>
</evidence>
<reference evidence="2 3" key="1">
    <citation type="submission" date="2023-05" db="EMBL/GenBank/DDBJ databases">
        <title>[ruminococcus] sp. nov., isolated from a pig farm feces dump.</title>
        <authorList>
            <person name="Chang Y.-H."/>
        </authorList>
    </citation>
    <scope>NUCLEOTIDE SEQUENCE [LARGE SCALE GENOMIC DNA]</scope>
    <source>
        <strain evidence="2 3">YH-rum2234</strain>
    </source>
</reference>
<keyword evidence="3" id="KW-1185">Reference proteome</keyword>
<dbReference type="AlphaFoldDB" id="A0AAP4EWS7"/>
<dbReference type="Proteomes" id="UP001300383">
    <property type="component" value="Unassembled WGS sequence"/>
</dbReference>
<protein>
    <submittedName>
        <fullName evidence="2">Amidohydrolase family protein</fullName>
    </submittedName>
</protein>
<dbReference type="InterPro" id="IPR032466">
    <property type="entry name" value="Metal_Hydrolase"/>
</dbReference>
<dbReference type="InterPro" id="IPR051781">
    <property type="entry name" value="Metallo-dep_Hydrolase"/>
</dbReference>
<dbReference type="Pfam" id="PF01979">
    <property type="entry name" value="Amidohydro_1"/>
    <property type="match status" value="1"/>
</dbReference>